<dbReference type="AlphaFoldDB" id="A0A4R3KXC9"/>
<dbReference type="EMBL" id="SMAD01000001">
    <property type="protein sequence ID" value="TCS90345.1"/>
    <property type="molecule type" value="Genomic_DNA"/>
</dbReference>
<dbReference type="NCBIfam" id="TIGR04183">
    <property type="entry name" value="Por_Secre_tail"/>
    <property type="match status" value="1"/>
</dbReference>
<feature type="domain" description="Secretion system C-terminal sorting" evidence="1">
    <location>
        <begin position="110"/>
        <end position="191"/>
    </location>
</feature>
<proteinExistence type="predicted"/>
<evidence type="ECO:0000259" key="1">
    <source>
        <dbReference type="Pfam" id="PF18962"/>
    </source>
</evidence>
<evidence type="ECO:0000313" key="2">
    <source>
        <dbReference type="EMBL" id="TCS90345.1"/>
    </source>
</evidence>
<reference evidence="2 3" key="1">
    <citation type="submission" date="2019-03" db="EMBL/GenBank/DDBJ databases">
        <title>Genomic Encyclopedia of Type Strains, Phase IV (KMG-IV): sequencing the most valuable type-strain genomes for metagenomic binning, comparative biology and taxonomic classification.</title>
        <authorList>
            <person name="Goeker M."/>
        </authorList>
    </citation>
    <scope>NUCLEOTIDE SEQUENCE [LARGE SCALE GENOMIC DNA]</scope>
    <source>
        <strain evidence="2 3">DSM 21100</strain>
    </source>
</reference>
<dbReference type="Pfam" id="PF18962">
    <property type="entry name" value="Por_Secre_tail"/>
    <property type="match status" value="1"/>
</dbReference>
<comment type="caution">
    <text evidence="2">The sequence shown here is derived from an EMBL/GenBank/DDBJ whole genome shotgun (WGS) entry which is preliminary data.</text>
</comment>
<organism evidence="2 3">
    <name type="scientific">Anseongella ginsenosidimutans</name>
    <dbReference type="NCBI Taxonomy" id="496056"/>
    <lineage>
        <taxon>Bacteria</taxon>
        <taxon>Pseudomonadati</taxon>
        <taxon>Bacteroidota</taxon>
        <taxon>Sphingobacteriia</taxon>
        <taxon>Sphingobacteriales</taxon>
        <taxon>Sphingobacteriaceae</taxon>
        <taxon>Anseongella</taxon>
    </lineage>
</organism>
<dbReference type="RefSeq" id="WP_132127781.1">
    <property type="nucleotide sequence ID" value="NZ_CP042432.1"/>
</dbReference>
<accession>A0A4R3KXC9</accession>
<keyword evidence="3" id="KW-1185">Reference proteome</keyword>
<evidence type="ECO:0000313" key="3">
    <source>
        <dbReference type="Proteomes" id="UP000295807"/>
    </source>
</evidence>
<sequence>MKKLYSIHYLFFLFTLVTTVVFTKVGKVSAFANPVEAFAIAGADSTLKPDPVLKDNRKNKPKIFQDPVKTYDDRQLLFFTTFGFDDYSTVAVNMKDLSVEAEKIISNFKVYPNPLYVNSQNLRISYNIKKNALVTVKMLDVLGNEVSTLFAQRVGAGSKTSEFNISSKVSGGFYFIRLSADSDHVTKKISVVQ</sequence>
<gene>
    <name evidence="2" type="ORF">EDD80_101545</name>
</gene>
<name>A0A4R3KXC9_9SPHI</name>
<dbReference type="OrthoDB" id="1523755at2"/>
<dbReference type="Proteomes" id="UP000295807">
    <property type="component" value="Unassembled WGS sequence"/>
</dbReference>
<dbReference type="InterPro" id="IPR026444">
    <property type="entry name" value="Secre_tail"/>
</dbReference>
<protein>
    <submittedName>
        <fullName evidence="2">Putative secreted protein (Por secretion system target)</fullName>
    </submittedName>
</protein>